<dbReference type="EMBL" id="DMBR01000417">
    <property type="protein sequence ID" value="HAE95644.1"/>
    <property type="molecule type" value="Genomic_DNA"/>
</dbReference>
<gene>
    <name evidence="1" type="ORF">DCG65_13900</name>
    <name evidence="2" type="ORF">DD728_02010</name>
    <name evidence="3" type="ORF">HY36_11760</name>
</gene>
<evidence type="ECO:0000313" key="5">
    <source>
        <dbReference type="Proteomes" id="UP000259173"/>
    </source>
</evidence>
<evidence type="ECO:0000313" key="1">
    <source>
        <dbReference type="EMBL" id="HAE95644.1"/>
    </source>
</evidence>
<protein>
    <submittedName>
        <fullName evidence="3">Uncharacterized protein</fullName>
    </submittedName>
</protein>
<dbReference type="Proteomes" id="UP000263957">
    <property type="component" value="Unassembled WGS sequence"/>
</dbReference>
<dbReference type="RefSeq" id="WP_035555572.1">
    <property type="nucleotide sequence ID" value="NZ_AWFH01000063.1"/>
</dbReference>
<dbReference type="AlphaFoldDB" id="A0A059DWU0"/>
<sequence length="82" mass="9338">MNDIVLDLDLGSPEEDALLSIVLDSFITEQLSHDLDEAPQMMVRTAFRPSGQMCKEVVFQSRKWADAFKSYWEVQKMQANAA</sequence>
<organism evidence="3 4">
    <name type="scientific">Hyphomonas atlantica</name>
    <dbReference type="NCBI Taxonomy" id="1280948"/>
    <lineage>
        <taxon>Bacteria</taxon>
        <taxon>Pseudomonadati</taxon>
        <taxon>Pseudomonadota</taxon>
        <taxon>Alphaproteobacteria</taxon>
        <taxon>Hyphomonadales</taxon>
        <taxon>Hyphomonadaceae</taxon>
        <taxon>Hyphomonas</taxon>
    </lineage>
</organism>
<dbReference type="PATRIC" id="fig|1280948.3.peg.3475"/>
<dbReference type="EMBL" id="AWFH01000063">
    <property type="protein sequence ID" value="KCZ57846.1"/>
    <property type="molecule type" value="Genomic_DNA"/>
</dbReference>
<evidence type="ECO:0000313" key="3">
    <source>
        <dbReference type="EMBL" id="KCZ57846.1"/>
    </source>
</evidence>
<accession>A0A059DWU0</accession>
<dbReference type="Proteomes" id="UP000259173">
    <property type="component" value="Unassembled WGS sequence"/>
</dbReference>
<evidence type="ECO:0000313" key="6">
    <source>
        <dbReference type="Proteomes" id="UP000263957"/>
    </source>
</evidence>
<reference evidence="3 4" key="1">
    <citation type="journal article" date="2014" name="Antonie Van Leeuwenhoek">
        <title>Hyphomonas beringensis sp. nov. and Hyphomonas chukchiensis sp. nov., isolated from surface seawater of the Bering Sea and Chukchi Sea.</title>
        <authorList>
            <person name="Li C."/>
            <person name="Lai Q."/>
            <person name="Li G."/>
            <person name="Dong C."/>
            <person name="Wang J."/>
            <person name="Liao Y."/>
            <person name="Shao Z."/>
        </authorList>
    </citation>
    <scope>NUCLEOTIDE SEQUENCE [LARGE SCALE GENOMIC DNA]</scope>
    <source>
        <strain evidence="3 4">22II1-22F38</strain>
    </source>
</reference>
<dbReference type="GeneID" id="92500150"/>
<comment type="caution">
    <text evidence="3">The sequence shown here is derived from an EMBL/GenBank/DDBJ whole genome shotgun (WGS) entry which is preliminary data.</text>
</comment>
<proteinExistence type="predicted"/>
<dbReference type="STRING" id="1280948.HY36_11760"/>
<dbReference type="OrthoDB" id="7619842at2"/>
<reference evidence="5 6" key="2">
    <citation type="journal article" date="2018" name="Nat. Biotechnol.">
        <title>A standardized bacterial taxonomy based on genome phylogeny substantially revises the tree of life.</title>
        <authorList>
            <person name="Parks D.H."/>
            <person name="Chuvochina M."/>
            <person name="Waite D.W."/>
            <person name="Rinke C."/>
            <person name="Skarshewski A."/>
            <person name="Chaumeil P.A."/>
            <person name="Hugenholtz P."/>
        </authorList>
    </citation>
    <scope>NUCLEOTIDE SEQUENCE [LARGE SCALE GENOMIC DNA]</scope>
    <source>
        <strain evidence="2">UBA10378</strain>
        <strain evidence="1">UBA8557</strain>
    </source>
</reference>
<evidence type="ECO:0000313" key="4">
    <source>
        <dbReference type="Proteomes" id="UP000024547"/>
    </source>
</evidence>
<keyword evidence="4" id="KW-1185">Reference proteome</keyword>
<dbReference type="EMBL" id="DOGS01000044">
    <property type="protein sequence ID" value="HBQ47655.1"/>
    <property type="molecule type" value="Genomic_DNA"/>
</dbReference>
<evidence type="ECO:0000313" key="2">
    <source>
        <dbReference type="EMBL" id="HBQ47655.1"/>
    </source>
</evidence>
<name>A0A059DWU0_9PROT</name>
<dbReference type="Proteomes" id="UP000024547">
    <property type="component" value="Unassembled WGS sequence"/>
</dbReference>